<feature type="compositionally biased region" description="Low complexity" evidence="4">
    <location>
        <begin position="205"/>
        <end position="217"/>
    </location>
</feature>
<dbReference type="EMBL" id="CAJPIZ010025206">
    <property type="protein sequence ID" value="CAG2118684.1"/>
    <property type="molecule type" value="Genomic_DNA"/>
</dbReference>
<evidence type="ECO:0000259" key="5">
    <source>
        <dbReference type="PROSITE" id="PS51064"/>
    </source>
</evidence>
<keyword evidence="1" id="KW-0597">Phosphoprotein</keyword>
<feature type="region of interest" description="Disordered" evidence="4">
    <location>
        <begin position="192"/>
        <end position="217"/>
    </location>
</feature>
<feature type="non-terminal residue" evidence="6">
    <location>
        <position position="1"/>
    </location>
</feature>
<evidence type="ECO:0000256" key="4">
    <source>
        <dbReference type="SAM" id="MobiDB-lite"/>
    </source>
</evidence>
<dbReference type="PANTHER" id="PTHR10614:SF13">
    <property type="entry name" value="INSULIN RECEPTOR SUBSTRATE 1"/>
    <property type="match status" value="1"/>
</dbReference>
<feature type="region of interest" description="Disordered" evidence="4">
    <location>
        <begin position="233"/>
        <end position="304"/>
    </location>
</feature>
<evidence type="ECO:0000256" key="3">
    <source>
        <dbReference type="ARBA" id="ARBA00022782"/>
    </source>
</evidence>
<dbReference type="InterPro" id="IPR011993">
    <property type="entry name" value="PH-like_dom_sf"/>
</dbReference>
<dbReference type="Gene3D" id="2.30.29.30">
    <property type="entry name" value="Pleckstrin-homology domain (PH domain)/Phosphotyrosine-binding domain (PTB)"/>
    <property type="match status" value="1"/>
</dbReference>
<feature type="region of interest" description="Disordered" evidence="4">
    <location>
        <begin position="88"/>
        <end position="125"/>
    </location>
</feature>
<dbReference type="GO" id="GO:0043548">
    <property type="term" value="F:phosphatidylinositol 3-kinase binding"/>
    <property type="evidence" value="ECO:0007669"/>
    <property type="project" value="TreeGrafter"/>
</dbReference>
<dbReference type="GO" id="GO:0030154">
    <property type="term" value="P:cell differentiation"/>
    <property type="evidence" value="ECO:0007669"/>
    <property type="project" value="UniProtKB-KW"/>
</dbReference>
<dbReference type="Pfam" id="PF02174">
    <property type="entry name" value="IRS"/>
    <property type="match status" value="1"/>
</dbReference>
<feature type="compositionally biased region" description="Polar residues" evidence="4">
    <location>
        <begin position="96"/>
        <end position="125"/>
    </location>
</feature>
<dbReference type="PROSITE" id="PS51064">
    <property type="entry name" value="IRS_PTB"/>
    <property type="match status" value="1"/>
</dbReference>
<dbReference type="PANTHER" id="PTHR10614">
    <property type="entry name" value="INSULIN RECEPTOR SUBSTRATE"/>
    <property type="match status" value="1"/>
</dbReference>
<feature type="compositionally biased region" description="Polar residues" evidence="4">
    <location>
        <begin position="192"/>
        <end position="204"/>
    </location>
</feature>
<dbReference type="EMBL" id="OC879781">
    <property type="protein sequence ID" value="CAD7641397.1"/>
    <property type="molecule type" value="Genomic_DNA"/>
</dbReference>
<dbReference type="GO" id="GO:0005829">
    <property type="term" value="C:cytosol"/>
    <property type="evidence" value="ECO:0007669"/>
    <property type="project" value="TreeGrafter"/>
</dbReference>
<keyword evidence="7" id="KW-1185">Reference proteome</keyword>
<dbReference type="SMART" id="SM01244">
    <property type="entry name" value="IRS"/>
    <property type="match status" value="1"/>
</dbReference>
<evidence type="ECO:0000313" key="7">
    <source>
        <dbReference type="Proteomes" id="UP000759131"/>
    </source>
</evidence>
<keyword evidence="3" id="KW-0221">Differentiation</keyword>
<evidence type="ECO:0000313" key="6">
    <source>
        <dbReference type="EMBL" id="CAD7641397.1"/>
    </source>
</evidence>
<dbReference type="SMART" id="SM00310">
    <property type="entry name" value="PTBI"/>
    <property type="match status" value="1"/>
</dbReference>
<evidence type="ECO:0000256" key="1">
    <source>
        <dbReference type="ARBA" id="ARBA00022553"/>
    </source>
</evidence>
<dbReference type="SUPFAM" id="SSF50729">
    <property type="entry name" value="PH domain-like"/>
    <property type="match status" value="1"/>
</dbReference>
<feature type="compositionally biased region" description="Basic and acidic residues" evidence="4">
    <location>
        <begin position="160"/>
        <end position="173"/>
    </location>
</feature>
<reference evidence="6" key="1">
    <citation type="submission" date="2020-11" db="EMBL/GenBank/DDBJ databases">
        <authorList>
            <person name="Tran Van P."/>
        </authorList>
    </citation>
    <scope>NUCLEOTIDE SEQUENCE</scope>
</reference>
<dbReference type="Proteomes" id="UP000759131">
    <property type="component" value="Unassembled WGS sequence"/>
</dbReference>
<dbReference type="OrthoDB" id="946068at2759"/>
<feature type="region of interest" description="Disordered" evidence="4">
    <location>
        <begin position="140"/>
        <end position="174"/>
    </location>
</feature>
<gene>
    <name evidence="6" type="ORF">OSB1V03_LOCUS18635</name>
</gene>
<protein>
    <recommendedName>
        <fullName evidence="5">IRS-type PTB domain-containing protein</fullName>
    </recommendedName>
</protein>
<name>A0A7R9LGP4_9ACAR</name>
<dbReference type="GO" id="GO:0005886">
    <property type="term" value="C:plasma membrane"/>
    <property type="evidence" value="ECO:0007669"/>
    <property type="project" value="TreeGrafter"/>
</dbReference>
<organism evidence="6">
    <name type="scientific">Medioppia subpectinata</name>
    <dbReference type="NCBI Taxonomy" id="1979941"/>
    <lineage>
        <taxon>Eukaryota</taxon>
        <taxon>Metazoa</taxon>
        <taxon>Ecdysozoa</taxon>
        <taxon>Arthropoda</taxon>
        <taxon>Chelicerata</taxon>
        <taxon>Arachnida</taxon>
        <taxon>Acari</taxon>
        <taxon>Acariformes</taxon>
        <taxon>Sarcoptiformes</taxon>
        <taxon>Oribatida</taxon>
        <taxon>Brachypylina</taxon>
        <taxon>Oppioidea</taxon>
        <taxon>Oppiidae</taxon>
        <taxon>Medioppia</taxon>
    </lineage>
</organism>
<feature type="domain" description="IRS-type PTB" evidence="5">
    <location>
        <begin position="1"/>
        <end position="89"/>
    </location>
</feature>
<proteinExistence type="predicted"/>
<feature type="compositionally biased region" description="Polar residues" evidence="4">
    <location>
        <begin position="265"/>
        <end position="304"/>
    </location>
</feature>
<dbReference type="PRINTS" id="PR00628">
    <property type="entry name" value="INSULINRSI"/>
</dbReference>
<dbReference type="GO" id="GO:0005158">
    <property type="term" value="F:insulin receptor binding"/>
    <property type="evidence" value="ECO:0007669"/>
    <property type="project" value="InterPro"/>
</dbReference>
<sequence>MNGIHRLCLTANTLYIVKVDAQTDPPDVYEFPLISIRRCGHTNSTFFIELGRSSSIGPGDIWIQAEDSTIAQNMHEVILAAMCSSKSHEDFGPSQRPRSASTSDKPISSRRPAQTAHTNQSVAPFGTSYSSAASAVVPNTSANKNSIRERCDSMPSRSRTTSESDTASHDSRHWTPVHYQTTDRLHSALHNRTLSYSPPSHNPLSASSAACSTDSAGSSLSIEDYESSHCLTPVSEHHSGLHNSLIPSEPPISEEDAQTDDYLSMSPTNSSGRQSSGFRSHLNLNFYPTNTSPITSPTVGSTKS</sequence>
<keyword evidence="2" id="KW-0677">Repeat</keyword>
<dbReference type="AlphaFoldDB" id="A0A7R9LGP4"/>
<accession>A0A7R9LGP4</accession>
<dbReference type="GO" id="GO:0008286">
    <property type="term" value="P:insulin receptor signaling pathway"/>
    <property type="evidence" value="ECO:0007669"/>
    <property type="project" value="InterPro"/>
</dbReference>
<evidence type="ECO:0000256" key="2">
    <source>
        <dbReference type="ARBA" id="ARBA00022737"/>
    </source>
</evidence>
<dbReference type="InterPro" id="IPR002404">
    <property type="entry name" value="IRS_PTB"/>
</dbReference>
<dbReference type="InterPro" id="IPR039011">
    <property type="entry name" value="IRS"/>
</dbReference>